<evidence type="ECO:0000313" key="1">
    <source>
        <dbReference type="EMBL" id="KJH79137.1"/>
    </source>
</evidence>
<name>A0A0D9AEL4_STUST</name>
<dbReference type="EMBL" id="JYHV01000038">
    <property type="protein sequence ID" value="KJH79137.1"/>
    <property type="molecule type" value="Genomic_DNA"/>
</dbReference>
<evidence type="ECO:0008006" key="3">
    <source>
        <dbReference type="Google" id="ProtNLM"/>
    </source>
</evidence>
<dbReference type="SUPFAM" id="SSF47240">
    <property type="entry name" value="Ferritin-like"/>
    <property type="match status" value="2"/>
</dbReference>
<dbReference type="OrthoDB" id="1836949at2"/>
<protein>
    <recommendedName>
        <fullName evidence="3">Ferritin-like domain-containing protein</fullName>
    </recommendedName>
</protein>
<comment type="caution">
    <text evidence="1">The sequence shown here is derived from an EMBL/GenBank/DDBJ whole genome shotgun (WGS) entry which is preliminary data.</text>
</comment>
<sequence length="391" mass="44544">MDNLTGILDNKGTPLDKQKFTWKEMAGKPISKLDDDAFTRVRIILMNGVETDALRIKHGIARITGQLRGPLAEIRRVEQHQATMVNWLISADHSPLETTVAYEQVAIEVTAAVAQTEPDPYQAQTYRFGLLEDFDHLYRYSAMLDRLEGKDANNILQGYTDIVPGRQTSEHHRHPDNDLRDSYEKEQAALITKIHCALITAAEFQTHDYYMNIGPLFADPLARQLYAEIASVEEQHVTQYGSLADPQESFMEKWLVHEAMEVYAYASCAEQETNPRIKAIWERFLDYELGHLNLACEHFKNIERRDPAEILGGPLPKMIEFKSQREFVRQVLAAEVNLRTSGTQYVDKSQEPQNSLDYRAQLNSEGIASNIVSAGYQWAPGGELMRMRKVS</sequence>
<proteinExistence type="predicted"/>
<dbReference type="InterPro" id="IPR009078">
    <property type="entry name" value="Ferritin-like_SF"/>
</dbReference>
<organism evidence="1 2">
    <name type="scientific">Stutzerimonas stutzeri</name>
    <name type="common">Pseudomonas stutzeri</name>
    <dbReference type="NCBI Taxonomy" id="316"/>
    <lineage>
        <taxon>Bacteria</taxon>
        <taxon>Pseudomonadati</taxon>
        <taxon>Pseudomonadota</taxon>
        <taxon>Gammaproteobacteria</taxon>
        <taxon>Pseudomonadales</taxon>
        <taxon>Pseudomonadaceae</taxon>
        <taxon>Stutzerimonas</taxon>
    </lineage>
</organism>
<accession>A0A0D9AEL4</accession>
<dbReference type="Proteomes" id="UP000032487">
    <property type="component" value="Unassembled WGS sequence"/>
</dbReference>
<evidence type="ECO:0000313" key="2">
    <source>
        <dbReference type="Proteomes" id="UP000032487"/>
    </source>
</evidence>
<dbReference type="RefSeq" id="WP_045164404.1">
    <property type="nucleotide sequence ID" value="NZ_JYHV01000038.1"/>
</dbReference>
<reference evidence="1 2" key="1">
    <citation type="submission" date="2015-02" db="EMBL/GenBank/DDBJ databases">
        <title>Draft genome sequence of Pseudomonas stutzeri NT0128 isolated from wheat (Triticum turgidum) rhizosphere.</title>
        <authorList>
            <person name="Tovi N."/>
            <person name="Frenk S."/>
            <person name="Hadar Y."/>
            <person name="Minz D."/>
        </authorList>
    </citation>
    <scope>NUCLEOTIDE SEQUENCE [LARGE SCALE GENOMIC DNA]</scope>
    <source>
        <strain evidence="1 2">NT0128</strain>
    </source>
</reference>
<gene>
    <name evidence="1" type="ORF">UF78_22155</name>
</gene>
<dbReference type="AlphaFoldDB" id="A0A0D9AEL4"/>
<dbReference type="PATRIC" id="fig|316.101.peg.3337"/>